<evidence type="ECO:0000256" key="8">
    <source>
        <dbReference type="ARBA" id="ARBA00023242"/>
    </source>
</evidence>
<name>A0A423TMK8_PENVA</name>
<keyword evidence="4" id="KW-0963">Cytoplasm</keyword>
<dbReference type="GO" id="GO:0016075">
    <property type="term" value="P:rRNA catabolic process"/>
    <property type="evidence" value="ECO:0007669"/>
    <property type="project" value="TreeGrafter"/>
</dbReference>
<reference evidence="10 11" key="1">
    <citation type="submission" date="2018-04" db="EMBL/GenBank/DDBJ databases">
        <authorList>
            <person name="Zhang X."/>
            <person name="Yuan J."/>
            <person name="Li F."/>
            <person name="Xiang J."/>
        </authorList>
    </citation>
    <scope>NUCLEOTIDE SEQUENCE [LARGE SCALE GENOMIC DNA]</scope>
    <source>
        <tissue evidence="10">Muscle</tissue>
    </source>
</reference>
<protein>
    <recommendedName>
        <fullName evidence="9">Exoribonuclease phosphorolytic domain-containing protein</fullName>
    </recommendedName>
</protein>
<evidence type="ECO:0000256" key="2">
    <source>
        <dbReference type="ARBA" id="ARBA00004496"/>
    </source>
</evidence>
<gene>
    <name evidence="10" type="ORF">C7M84_003667</name>
</gene>
<dbReference type="SUPFAM" id="SSF55666">
    <property type="entry name" value="Ribonuclease PH domain 2-like"/>
    <property type="match status" value="1"/>
</dbReference>
<comment type="similarity">
    <text evidence="3">Belongs to the RNase PH family.</text>
</comment>
<evidence type="ECO:0000256" key="6">
    <source>
        <dbReference type="ARBA" id="ARBA00022835"/>
    </source>
</evidence>
<dbReference type="GO" id="GO:0006364">
    <property type="term" value="P:rRNA processing"/>
    <property type="evidence" value="ECO:0007669"/>
    <property type="project" value="UniProtKB-KW"/>
</dbReference>
<dbReference type="Pfam" id="PF01138">
    <property type="entry name" value="RNase_PH"/>
    <property type="match status" value="1"/>
</dbReference>
<dbReference type="GO" id="GO:0071028">
    <property type="term" value="P:nuclear mRNA surveillance"/>
    <property type="evidence" value="ECO:0007669"/>
    <property type="project" value="TreeGrafter"/>
</dbReference>
<dbReference type="EMBL" id="QCYY01001497">
    <property type="protein sequence ID" value="ROT77670.1"/>
    <property type="molecule type" value="Genomic_DNA"/>
</dbReference>
<dbReference type="SUPFAM" id="SSF54211">
    <property type="entry name" value="Ribosomal protein S5 domain 2-like"/>
    <property type="match status" value="1"/>
</dbReference>
<dbReference type="InterPro" id="IPR050080">
    <property type="entry name" value="RNase_PH"/>
</dbReference>
<evidence type="ECO:0000256" key="3">
    <source>
        <dbReference type="ARBA" id="ARBA00006678"/>
    </source>
</evidence>
<keyword evidence="11" id="KW-1185">Reference proteome</keyword>
<comment type="subcellular location">
    <subcellularLocation>
        <location evidence="2">Cytoplasm</location>
    </subcellularLocation>
    <subcellularLocation>
        <location evidence="1">Nucleus</location>
    </subcellularLocation>
</comment>
<dbReference type="InterPro" id="IPR001247">
    <property type="entry name" value="ExoRNase_PH_dom1"/>
</dbReference>
<keyword evidence="8" id="KW-0539">Nucleus</keyword>
<dbReference type="InterPro" id="IPR036345">
    <property type="entry name" value="ExoRNase_PH_dom2_sf"/>
</dbReference>
<proteinExistence type="inferred from homology"/>
<dbReference type="AlphaFoldDB" id="A0A423TMK8"/>
<evidence type="ECO:0000256" key="7">
    <source>
        <dbReference type="ARBA" id="ARBA00022884"/>
    </source>
</evidence>
<evidence type="ECO:0000259" key="9">
    <source>
        <dbReference type="Pfam" id="PF01138"/>
    </source>
</evidence>
<organism evidence="10 11">
    <name type="scientific">Penaeus vannamei</name>
    <name type="common">Whiteleg shrimp</name>
    <name type="synonym">Litopenaeus vannamei</name>
    <dbReference type="NCBI Taxonomy" id="6689"/>
    <lineage>
        <taxon>Eukaryota</taxon>
        <taxon>Metazoa</taxon>
        <taxon>Ecdysozoa</taxon>
        <taxon>Arthropoda</taxon>
        <taxon>Crustacea</taxon>
        <taxon>Multicrustacea</taxon>
        <taxon>Malacostraca</taxon>
        <taxon>Eumalacostraca</taxon>
        <taxon>Eucarida</taxon>
        <taxon>Decapoda</taxon>
        <taxon>Dendrobranchiata</taxon>
        <taxon>Penaeoidea</taxon>
        <taxon>Penaeidae</taxon>
        <taxon>Penaeus</taxon>
    </lineage>
</organism>
<evidence type="ECO:0000256" key="4">
    <source>
        <dbReference type="ARBA" id="ARBA00022490"/>
    </source>
</evidence>
<dbReference type="GO" id="GO:0034475">
    <property type="term" value="P:U4 snRNA 3'-end processing"/>
    <property type="evidence" value="ECO:0007669"/>
    <property type="project" value="TreeGrafter"/>
</dbReference>
<dbReference type="InterPro" id="IPR020568">
    <property type="entry name" value="Ribosomal_Su5_D2-typ_SF"/>
</dbReference>
<dbReference type="GO" id="GO:0000176">
    <property type="term" value="C:nuclear exosome (RNase complex)"/>
    <property type="evidence" value="ECO:0007669"/>
    <property type="project" value="TreeGrafter"/>
</dbReference>
<dbReference type="CDD" id="cd11371">
    <property type="entry name" value="RNase_PH_MTR3"/>
    <property type="match status" value="1"/>
</dbReference>
<dbReference type="InterPro" id="IPR027408">
    <property type="entry name" value="PNPase/RNase_PH_dom_sf"/>
</dbReference>
<dbReference type="PANTHER" id="PTHR11953:SF2">
    <property type="entry name" value="EXOSOME COMPLEX COMPONENT MTR3"/>
    <property type="match status" value="1"/>
</dbReference>
<evidence type="ECO:0000256" key="5">
    <source>
        <dbReference type="ARBA" id="ARBA00022552"/>
    </source>
</evidence>
<dbReference type="GO" id="GO:0005730">
    <property type="term" value="C:nucleolus"/>
    <property type="evidence" value="ECO:0007669"/>
    <property type="project" value="TreeGrafter"/>
</dbReference>
<keyword evidence="7" id="KW-0694">RNA-binding</keyword>
<dbReference type="Gene3D" id="3.30.230.70">
    <property type="entry name" value="GHMP Kinase, N-terminal domain"/>
    <property type="match status" value="1"/>
</dbReference>
<keyword evidence="6" id="KW-0271">Exosome</keyword>
<comment type="caution">
    <text evidence="10">The sequence shown here is derived from an EMBL/GenBank/DDBJ whole genome shotgun (WGS) entry which is preliminary data.</text>
</comment>
<evidence type="ECO:0000313" key="11">
    <source>
        <dbReference type="Proteomes" id="UP000283509"/>
    </source>
</evidence>
<evidence type="ECO:0000256" key="1">
    <source>
        <dbReference type="ARBA" id="ARBA00004123"/>
    </source>
</evidence>
<dbReference type="PANTHER" id="PTHR11953">
    <property type="entry name" value="EXOSOME COMPLEX COMPONENT"/>
    <property type="match status" value="1"/>
</dbReference>
<dbReference type="OrthoDB" id="2504340at2759"/>
<dbReference type="GO" id="GO:0003723">
    <property type="term" value="F:RNA binding"/>
    <property type="evidence" value="ECO:0007669"/>
    <property type="project" value="UniProtKB-KW"/>
</dbReference>
<dbReference type="STRING" id="6689.A0A423TMK8"/>
<sequence length="281" mass="31053">MAGTDRWRIAGPEKSFPYSLLQPKEDAAFLREDNMRRDGRSAVDHRQLFMSLGIISQAKGSSYVEWGNTKVCCGVYGPKDVQRGNDFKMSCQVVCEVKMAPFSCPVRKPPQPDRQQKEMSRQLKEALETVIILDKFPKSQIDVYVTVIEDDGGLLAACITAAGLALCHASIDVYDLVVGSSVLWHSGILYVDPSRQEEEFEGSETRSSGREGGHLTIGMMPNYANGQIALTLQEGQMAVDNICEGLEIAVDTCQRIYTLSRKTLMDNVQSVLDEDDEAATS</sequence>
<dbReference type="GO" id="GO:0071051">
    <property type="term" value="P:poly(A)-dependent snoRNA 3'-end processing"/>
    <property type="evidence" value="ECO:0007669"/>
    <property type="project" value="TreeGrafter"/>
</dbReference>
<evidence type="ECO:0000313" key="10">
    <source>
        <dbReference type="EMBL" id="ROT77670.1"/>
    </source>
</evidence>
<accession>A0A423TMK8</accession>
<reference evidence="10 11" key="2">
    <citation type="submission" date="2019-01" db="EMBL/GenBank/DDBJ databases">
        <title>The decoding of complex shrimp genome reveals the adaptation for benthos swimmer, frequently molting mechanism and breeding impact on genome.</title>
        <authorList>
            <person name="Sun Y."/>
            <person name="Gao Y."/>
            <person name="Yu Y."/>
        </authorList>
    </citation>
    <scope>NUCLEOTIDE SEQUENCE [LARGE SCALE GENOMIC DNA]</scope>
    <source>
        <tissue evidence="10">Muscle</tissue>
    </source>
</reference>
<dbReference type="GO" id="GO:0000177">
    <property type="term" value="C:cytoplasmic exosome (RNase complex)"/>
    <property type="evidence" value="ECO:0007669"/>
    <property type="project" value="TreeGrafter"/>
</dbReference>
<keyword evidence="5" id="KW-0698">rRNA processing</keyword>
<feature type="domain" description="Exoribonuclease phosphorolytic" evidence="9">
    <location>
        <begin position="45"/>
        <end position="171"/>
    </location>
</feature>
<dbReference type="Proteomes" id="UP000283509">
    <property type="component" value="Unassembled WGS sequence"/>
</dbReference>